<proteinExistence type="predicted"/>
<dbReference type="InParanoid" id="B2W943"/>
<evidence type="ECO:0000313" key="3">
    <source>
        <dbReference type="Proteomes" id="UP000001471"/>
    </source>
</evidence>
<evidence type="ECO:0000313" key="2">
    <source>
        <dbReference type="EMBL" id="EDU49421.1"/>
    </source>
</evidence>
<dbReference type="EMBL" id="DS231620">
    <property type="protein sequence ID" value="EDU49421.1"/>
    <property type="molecule type" value="Genomic_DNA"/>
</dbReference>
<accession>B2W943</accession>
<dbReference type="Proteomes" id="UP000001471">
    <property type="component" value="Unassembled WGS sequence"/>
</dbReference>
<evidence type="ECO:0000256" key="1">
    <source>
        <dbReference type="SAM" id="MobiDB-lite"/>
    </source>
</evidence>
<feature type="region of interest" description="Disordered" evidence="1">
    <location>
        <begin position="21"/>
        <end position="52"/>
    </location>
</feature>
<name>B2W943_PYRTR</name>
<reference evidence="3" key="1">
    <citation type="journal article" date="2013" name="G3 (Bethesda)">
        <title>Comparative genomics of a plant-pathogenic fungus, Pyrenophora tritici-repentis, reveals transduplication and the impact of repeat elements on pathogenicity and population divergence.</title>
        <authorList>
            <person name="Manning V.A."/>
            <person name="Pandelova I."/>
            <person name="Dhillon B."/>
            <person name="Wilhelm L.J."/>
            <person name="Goodwin S.B."/>
            <person name="Berlin A.M."/>
            <person name="Figueroa M."/>
            <person name="Freitag M."/>
            <person name="Hane J.K."/>
            <person name="Henrissat B."/>
            <person name="Holman W.H."/>
            <person name="Kodira C.D."/>
            <person name="Martin J."/>
            <person name="Oliver R.P."/>
            <person name="Robbertse B."/>
            <person name="Schackwitz W."/>
            <person name="Schwartz D.C."/>
            <person name="Spatafora J.W."/>
            <person name="Turgeon B.G."/>
            <person name="Yandava C."/>
            <person name="Young S."/>
            <person name="Zhou S."/>
            <person name="Zeng Q."/>
            <person name="Grigoriev I.V."/>
            <person name="Ma L.-J."/>
            <person name="Ciuffetti L.M."/>
        </authorList>
    </citation>
    <scope>NUCLEOTIDE SEQUENCE [LARGE SCALE GENOMIC DNA]</scope>
    <source>
        <strain evidence="3">Pt-1C-BFP</strain>
    </source>
</reference>
<dbReference type="HOGENOM" id="CLU_3088352_0_0_1"/>
<sequence>MPAGQFDSGLIDSARFYRLPGWGLGSKTRPINQGKTSGSHDEKYAPTMRAVS</sequence>
<dbReference type="AlphaFoldDB" id="B2W943"/>
<gene>
    <name evidence="2" type="ORF">PTRG_06501</name>
</gene>
<protein>
    <submittedName>
        <fullName evidence="2">Uncharacterized protein</fullName>
    </submittedName>
</protein>
<organism evidence="2 3">
    <name type="scientific">Pyrenophora tritici-repentis (strain Pt-1C-BFP)</name>
    <name type="common">Wheat tan spot fungus</name>
    <name type="synonym">Drechslera tritici-repentis</name>
    <dbReference type="NCBI Taxonomy" id="426418"/>
    <lineage>
        <taxon>Eukaryota</taxon>
        <taxon>Fungi</taxon>
        <taxon>Dikarya</taxon>
        <taxon>Ascomycota</taxon>
        <taxon>Pezizomycotina</taxon>
        <taxon>Dothideomycetes</taxon>
        <taxon>Pleosporomycetidae</taxon>
        <taxon>Pleosporales</taxon>
        <taxon>Pleosporineae</taxon>
        <taxon>Pleosporaceae</taxon>
        <taxon>Pyrenophora</taxon>
    </lineage>
</organism>